<evidence type="ECO:0000256" key="2">
    <source>
        <dbReference type="ARBA" id="ARBA00004609"/>
    </source>
</evidence>
<dbReference type="SUPFAM" id="SSF58087">
    <property type="entry name" value="Variant surface glycoprotein (N-terminal domain)"/>
    <property type="match status" value="1"/>
</dbReference>
<keyword evidence="4" id="KW-0336">GPI-anchor</keyword>
<evidence type="ECO:0000256" key="3">
    <source>
        <dbReference type="ARBA" id="ARBA00022475"/>
    </source>
</evidence>
<feature type="chain" id="PRO_5013387405" evidence="8">
    <location>
        <begin position="23"/>
        <end position="527"/>
    </location>
</feature>
<dbReference type="GO" id="GO:0005886">
    <property type="term" value="C:plasma membrane"/>
    <property type="evidence" value="ECO:0007669"/>
    <property type="project" value="UniProtKB-SubCell"/>
</dbReference>
<evidence type="ECO:0000259" key="9">
    <source>
        <dbReference type="Pfam" id="PF10659"/>
    </source>
</evidence>
<keyword evidence="8" id="KW-0732">Signal</keyword>
<comment type="subcellular location">
    <subcellularLocation>
        <location evidence="2">Cell membrane</location>
        <topology evidence="2">Lipid-anchor</topology>
        <topology evidence="2">GPI-anchor</topology>
    </subcellularLocation>
</comment>
<evidence type="ECO:0000256" key="1">
    <source>
        <dbReference type="ARBA" id="ARBA00002523"/>
    </source>
</evidence>
<comment type="function">
    <text evidence="1">VSG forms a coat on the surface of the parasite. The trypanosome evades the immune response of the host by expressing a series of antigenically distinct VSGs from an estimated 1000 VSG genes.</text>
</comment>
<reference evidence="10" key="1">
    <citation type="submission" date="2016-12" db="EMBL/GenBank/DDBJ databases">
        <title>Extending the VSGnome of Trypanosoma brucei strain TREU927.</title>
        <authorList>
            <person name="Cross G.A."/>
        </authorList>
    </citation>
    <scope>NUCLEOTIDE SEQUENCE</scope>
    <source>
        <strain evidence="10">Tb927.99.133</strain>
    </source>
</reference>
<name>A0A1V0FXY2_9TRYP</name>
<dbReference type="Pfam" id="PF10659">
    <property type="entry name" value="Trypan_glycop_C"/>
    <property type="match status" value="2"/>
</dbReference>
<keyword evidence="6" id="KW-0325">Glycoprotein</keyword>
<evidence type="ECO:0000256" key="8">
    <source>
        <dbReference type="SAM" id="SignalP"/>
    </source>
</evidence>
<feature type="signal peptide" evidence="8">
    <location>
        <begin position="1"/>
        <end position="22"/>
    </location>
</feature>
<dbReference type="AlphaFoldDB" id="A0A1V0FXY2"/>
<dbReference type="Gene3D" id="3.30.1680.40">
    <property type="match status" value="1"/>
</dbReference>
<evidence type="ECO:0000256" key="4">
    <source>
        <dbReference type="ARBA" id="ARBA00022622"/>
    </source>
</evidence>
<keyword evidence="3" id="KW-1003">Cell membrane</keyword>
<feature type="domain" description="Trypanosome variant surface glycoprotein C-terminal" evidence="9">
    <location>
        <begin position="411"/>
        <end position="449"/>
    </location>
</feature>
<dbReference type="VEuPathDB" id="TriTrypDB:Tb11.1720"/>
<evidence type="ECO:0000256" key="6">
    <source>
        <dbReference type="ARBA" id="ARBA00023180"/>
    </source>
</evidence>
<proteinExistence type="predicted"/>
<sequence length="527" mass="57605">MKSQSLWHAFVMSLVSILPVSAADIEDTATQQVKTACSAAQYLHKLASKLEQARPSAKEIRTTAIKTAMAYRIKAAFSQDKQTEIAFLAMAAVTEAGIDTLNRETEAAAKRYNDAVRIIKQQEAAMLTLHRTESTSAKVTSTAPSTAAQLESVTGMVKCPSTAAFKLEAATCTLDTEKEAVKTNDIAHESHTKIKIIDVTKPATTYTVTTHCKGTLSSSPIASTMQDGCCIETGSDFNTVTTNAMATELTKKATTYSTIDVNLFTNVETKSCTQINPTAPYTEYDKDTLGNALCNIRQLKKPTYTPIHRISWAAVRADDKLLQALTDLIAPGGKAPTEQQAKKALTDAYLGSDQTAFTARITDSIDKTPLNLKVRETTFDKTIFETAGSDSAATVLKFLQGKQLIASREKTTAKSSPDVRKEISDKCAAITNKEKCKTEDGCEFKDGNCVAAEKNKGEEKKEEKCKGKGEKDCGEAAGYKWEGETCKDFSFLLNNTSPSWFLLHLWLCFSKRIFPFPLKRILLSDIF</sequence>
<protein>
    <submittedName>
        <fullName evidence="10">Variant surface glycoprotein</fullName>
    </submittedName>
</protein>
<evidence type="ECO:0000256" key="5">
    <source>
        <dbReference type="ARBA" id="ARBA00023136"/>
    </source>
</evidence>
<dbReference type="InterPro" id="IPR019609">
    <property type="entry name" value="Variant_surf_glycoprt_trypan_C"/>
</dbReference>
<keyword evidence="7" id="KW-0449">Lipoprotein</keyword>
<evidence type="ECO:0000256" key="7">
    <source>
        <dbReference type="ARBA" id="ARBA00023288"/>
    </source>
</evidence>
<dbReference type="VEuPathDB" id="TriTrypDB:Tb1125.Tb11.v5.0938"/>
<dbReference type="VEuPathDB" id="TriTrypDB:Tb427_000346300"/>
<accession>A0A1V0FXY2</accession>
<keyword evidence="5" id="KW-0472">Membrane</keyword>
<evidence type="ECO:0000313" key="10">
    <source>
        <dbReference type="EMBL" id="ARB50543.1"/>
    </source>
</evidence>
<dbReference type="EMBL" id="KY404292">
    <property type="protein sequence ID" value="ARB50543.1"/>
    <property type="molecule type" value="Genomic_DNA"/>
</dbReference>
<feature type="domain" description="Trypanosome variant surface glycoprotein C-terminal" evidence="9">
    <location>
        <begin position="453"/>
        <end position="495"/>
    </location>
</feature>
<organism evidence="10">
    <name type="scientific">Trypanosoma brucei</name>
    <dbReference type="NCBI Taxonomy" id="5691"/>
    <lineage>
        <taxon>Eukaryota</taxon>
        <taxon>Discoba</taxon>
        <taxon>Euglenozoa</taxon>
        <taxon>Kinetoplastea</taxon>
        <taxon>Metakinetoplastina</taxon>
        <taxon>Trypanosomatida</taxon>
        <taxon>Trypanosomatidae</taxon>
        <taxon>Trypanosoma</taxon>
    </lineage>
</organism>
<dbReference type="GO" id="GO:0098552">
    <property type="term" value="C:side of membrane"/>
    <property type="evidence" value="ECO:0007669"/>
    <property type="project" value="UniProtKB-KW"/>
</dbReference>